<comment type="caution">
    <text evidence="2">The sequence shown here is derived from an EMBL/GenBank/DDBJ whole genome shotgun (WGS) entry which is preliminary data.</text>
</comment>
<proteinExistence type="predicted"/>
<dbReference type="RefSeq" id="WP_378971818.1">
    <property type="nucleotide sequence ID" value="NZ_JBHTBJ010000018.1"/>
</dbReference>
<evidence type="ECO:0000259" key="1">
    <source>
        <dbReference type="Pfam" id="PF04167"/>
    </source>
</evidence>
<protein>
    <submittedName>
        <fullName evidence="2">DUF402 domain-containing protein</fullName>
    </submittedName>
</protein>
<dbReference type="EMBL" id="JBHTBJ010000018">
    <property type="protein sequence ID" value="MFC7276899.1"/>
    <property type="molecule type" value="Genomic_DNA"/>
</dbReference>
<accession>A0ABW2HZ45</accession>
<gene>
    <name evidence="2" type="ORF">ACFQS1_23150</name>
</gene>
<evidence type="ECO:0000313" key="2">
    <source>
        <dbReference type="EMBL" id="MFC7276899.1"/>
    </source>
</evidence>
<organism evidence="2 3">
    <name type="scientific">Paractinoplanes rhizophilus</name>
    <dbReference type="NCBI Taxonomy" id="1416877"/>
    <lineage>
        <taxon>Bacteria</taxon>
        <taxon>Bacillati</taxon>
        <taxon>Actinomycetota</taxon>
        <taxon>Actinomycetes</taxon>
        <taxon>Micromonosporales</taxon>
        <taxon>Micromonosporaceae</taxon>
        <taxon>Paractinoplanes</taxon>
    </lineage>
</organism>
<evidence type="ECO:0000313" key="3">
    <source>
        <dbReference type="Proteomes" id="UP001596548"/>
    </source>
</evidence>
<feature type="domain" description="DUF402" evidence="1">
    <location>
        <begin position="45"/>
        <end position="145"/>
    </location>
</feature>
<dbReference type="Gene3D" id="2.40.380.10">
    <property type="entry name" value="FomD-like"/>
    <property type="match status" value="1"/>
</dbReference>
<reference evidence="3" key="1">
    <citation type="journal article" date="2019" name="Int. J. Syst. Evol. Microbiol.">
        <title>The Global Catalogue of Microorganisms (GCM) 10K type strain sequencing project: providing services to taxonomists for standard genome sequencing and annotation.</title>
        <authorList>
            <consortium name="The Broad Institute Genomics Platform"/>
            <consortium name="The Broad Institute Genome Sequencing Center for Infectious Disease"/>
            <person name="Wu L."/>
            <person name="Ma J."/>
        </authorList>
    </citation>
    <scope>NUCLEOTIDE SEQUENCE [LARGE SCALE GENOMIC DNA]</scope>
    <source>
        <strain evidence="3">XZYJT-10</strain>
    </source>
</reference>
<name>A0ABW2HZ45_9ACTN</name>
<dbReference type="InterPro" id="IPR035930">
    <property type="entry name" value="FomD-like_sf"/>
</dbReference>
<dbReference type="InterPro" id="IPR007295">
    <property type="entry name" value="DUF402"/>
</dbReference>
<dbReference type="SUPFAM" id="SSF159234">
    <property type="entry name" value="FomD-like"/>
    <property type="match status" value="1"/>
</dbReference>
<keyword evidence="3" id="KW-1185">Reference proteome</keyword>
<dbReference type="Pfam" id="PF04167">
    <property type="entry name" value="DUF402"/>
    <property type="match status" value="1"/>
</dbReference>
<sequence length="162" mass="18536">MSLSKVKRPGGVHWYGFQPIAQDGDGTWLWGPVGSPWQAPHDDGTSAVPVLVWLATGRPWAAWWVDEPADRRLEIDICLPPEPTADGWRYVDLELDPVRHEGDGRVEIEDWDEYEESLRHGWMSAADAELARVTAERCAEELRRGTEAWIHRGWQMLRTLEP</sequence>
<dbReference type="Proteomes" id="UP001596548">
    <property type="component" value="Unassembled WGS sequence"/>
</dbReference>